<dbReference type="PROSITE" id="PS00901">
    <property type="entry name" value="CYS_SYNTHASE"/>
    <property type="match status" value="1"/>
</dbReference>
<dbReference type="Pfam" id="PF00291">
    <property type="entry name" value="PALP"/>
    <property type="match status" value="1"/>
</dbReference>
<dbReference type="EMBL" id="MUXF01000005">
    <property type="protein sequence ID" value="PUE66930.1"/>
    <property type="molecule type" value="Genomic_DNA"/>
</dbReference>
<dbReference type="PANTHER" id="PTHR10314">
    <property type="entry name" value="CYSTATHIONINE BETA-SYNTHASE"/>
    <property type="match status" value="1"/>
</dbReference>
<protein>
    <submittedName>
        <fullName evidence="4">Cysteine synthase</fullName>
    </submittedName>
</protein>
<gene>
    <name evidence="4" type="ORF">B0175_03470</name>
</gene>
<dbReference type="CDD" id="cd01561">
    <property type="entry name" value="CBS_like"/>
    <property type="match status" value="1"/>
</dbReference>
<evidence type="ECO:0000256" key="1">
    <source>
        <dbReference type="ARBA" id="ARBA00001933"/>
    </source>
</evidence>
<dbReference type="InterPro" id="IPR036052">
    <property type="entry name" value="TrpB-like_PALP_sf"/>
</dbReference>
<dbReference type="Proteomes" id="UP000251311">
    <property type="component" value="Unassembled WGS sequence"/>
</dbReference>
<reference evidence="4 5" key="1">
    <citation type="submission" date="2017-02" db="EMBL/GenBank/DDBJ databases">
        <title>Arcobacter lacus sp. nov., a new species isolated from reclaimed water.</title>
        <authorList>
            <person name="Figueras M.J."/>
            <person name="Perez-Cataluna A."/>
            <person name="Salas-Masso N."/>
        </authorList>
    </citation>
    <scope>NUCLEOTIDE SEQUENCE [LARGE SCALE GENOMIC DNA]</scope>
    <source>
        <strain evidence="4 5">RW43-9</strain>
    </source>
</reference>
<name>A0ABX5JKX9_9BACT</name>
<dbReference type="InterPro" id="IPR050214">
    <property type="entry name" value="Cys_Synth/Cystath_Beta-Synth"/>
</dbReference>
<evidence type="ECO:0000313" key="4">
    <source>
        <dbReference type="EMBL" id="PUE66930.1"/>
    </source>
</evidence>
<feature type="domain" description="Tryptophan synthase beta chain-like PALP" evidence="3">
    <location>
        <begin position="7"/>
        <end position="288"/>
    </location>
</feature>
<proteinExistence type="predicted"/>
<evidence type="ECO:0000256" key="2">
    <source>
        <dbReference type="ARBA" id="ARBA00022898"/>
    </source>
</evidence>
<dbReference type="InterPro" id="IPR001216">
    <property type="entry name" value="P-phosphate_BS"/>
</dbReference>
<dbReference type="InterPro" id="IPR001926">
    <property type="entry name" value="TrpB-like_PALP"/>
</dbReference>
<evidence type="ECO:0000259" key="3">
    <source>
        <dbReference type="Pfam" id="PF00291"/>
    </source>
</evidence>
<comment type="cofactor">
    <cofactor evidence="1">
        <name>pyridoxal 5'-phosphate</name>
        <dbReference type="ChEBI" id="CHEBI:597326"/>
    </cofactor>
</comment>
<evidence type="ECO:0000313" key="5">
    <source>
        <dbReference type="Proteomes" id="UP000251311"/>
    </source>
</evidence>
<comment type="caution">
    <text evidence="4">The sequence shown here is derived from an EMBL/GenBank/DDBJ whole genome shotgun (WGS) entry which is preliminary data.</text>
</comment>
<keyword evidence="2" id="KW-0663">Pyridoxal phosphate</keyword>
<dbReference type="Gene3D" id="3.40.50.1100">
    <property type="match status" value="2"/>
</dbReference>
<sequence>MANKTILDLVGNTPLIKLNQITKDLNDVSIYAKCEYLNPSGSVKDRAAKAIILEAINSNKLTKDKILLDSTSGNTGIAYAMFGANLGYKVSVTLPKNANFERKRILKAFGATIIETDPLLSSDGSLIKAKELAEENPDIYYYTNQYNNENNWKAHYNSTALEIWEQSEKKVTHFIAGMGTSGTFVGTSRRLKELNPNIKTVAMQPSSPFHGLEGMKHMATTIVPEIYDSSLIDETIEIDTEDARRTTLELIRKEGLFVGISSGANVYAALQLAKTLPKGSVVVTILCDSGFKYLSDSLWEEDL</sequence>
<dbReference type="SUPFAM" id="SSF53686">
    <property type="entry name" value="Tryptophan synthase beta subunit-like PLP-dependent enzymes"/>
    <property type="match status" value="1"/>
</dbReference>
<accession>A0ABX5JKX9</accession>
<organism evidence="4 5">
    <name type="scientific">Arcobacter lacus</name>
    <dbReference type="NCBI Taxonomy" id="1912876"/>
    <lineage>
        <taxon>Bacteria</taxon>
        <taxon>Pseudomonadati</taxon>
        <taxon>Campylobacterota</taxon>
        <taxon>Epsilonproteobacteria</taxon>
        <taxon>Campylobacterales</taxon>
        <taxon>Arcobacteraceae</taxon>
        <taxon>Arcobacter</taxon>
    </lineage>
</organism>
<dbReference type="RefSeq" id="WP_108527297.1">
    <property type="nucleotide sequence ID" value="NZ_MUXF01000005.1"/>
</dbReference>
<keyword evidence="5" id="KW-1185">Reference proteome</keyword>